<dbReference type="InterPro" id="IPR017896">
    <property type="entry name" value="4Fe4S_Fe-S-bd"/>
</dbReference>
<dbReference type="PANTHER" id="PTHR30224">
    <property type="entry name" value="ELECTRON TRANSPORT PROTEIN"/>
    <property type="match status" value="1"/>
</dbReference>
<dbReference type="KEGG" id="scor:J3U87_33105"/>
<feature type="transmembrane region" description="Helical" evidence="4">
    <location>
        <begin position="390"/>
        <end position="406"/>
    </location>
</feature>
<evidence type="ECO:0000313" key="7">
    <source>
        <dbReference type="Proteomes" id="UP000663929"/>
    </source>
</evidence>
<dbReference type="PANTHER" id="PTHR30224:SF4">
    <property type="entry name" value="ELECTRON TRANSPORT PROTEIN YCCM-RELATED"/>
    <property type="match status" value="1"/>
</dbReference>
<dbReference type="InterPro" id="IPR011399">
    <property type="entry name" value="NosR"/>
</dbReference>
<evidence type="ECO:0000256" key="2">
    <source>
        <dbReference type="ARBA" id="ARBA00022475"/>
    </source>
</evidence>
<dbReference type="GO" id="GO:0005886">
    <property type="term" value="C:plasma membrane"/>
    <property type="evidence" value="ECO:0007669"/>
    <property type="project" value="UniProtKB-SubCell"/>
</dbReference>
<protein>
    <submittedName>
        <fullName evidence="6">4Fe-4S binding protein</fullName>
    </submittedName>
</protein>
<proteinExistence type="predicted"/>
<dbReference type="GO" id="GO:0045893">
    <property type="term" value="P:positive regulation of DNA-templated transcription"/>
    <property type="evidence" value="ECO:0007669"/>
    <property type="project" value="InterPro"/>
</dbReference>
<accession>A0A8A4TNE2</accession>
<comment type="subcellular location">
    <subcellularLocation>
        <location evidence="1">Cell membrane</location>
    </subcellularLocation>
</comment>
<gene>
    <name evidence="6" type="ORF">J3U87_33105</name>
</gene>
<dbReference type="InterPro" id="IPR007329">
    <property type="entry name" value="FMN-bd"/>
</dbReference>
<keyword evidence="3 4" id="KW-0472">Membrane</keyword>
<dbReference type="PIRSF" id="PIRSF036354">
    <property type="entry name" value="NosR"/>
    <property type="match status" value="1"/>
</dbReference>
<keyword evidence="4" id="KW-1133">Transmembrane helix</keyword>
<dbReference type="Pfam" id="PF12801">
    <property type="entry name" value="Fer4_5"/>
    <property type="match status" value="2"/>
</dbReference>
<dbReference type="SMART" id="SM00900">
    <property type="entry name" value="FMN_bind"/>
    <property type="match status" value="1"/>
</dbReference>
<dbReference type="PROSITE" id="PS51379">
    <property type="entry name" value="4FE4S_FER_2"/>
    <property type="match status" value="1"/>
</dbReference>
<feature type="transmembrane region" description="Helical" evidence="4">
    <location>
        <begin position="459"/>
        <end position="482"/>
    </location>
</feature>
<keyword evidence="4" id="KW-0812">Transmembrane</keyword>
<evidence type="ECO:0000256" key="1">
    <source>
        <dbReference type="ARBA" id="ARBA00004236"/>
    </source>
</evidence>
<evidence type="ECO:0000256" key="3">
    <source>
        <dbReference type="ARBA" id="ARBA00023136"/>
    </source>
</evidence>
<dbReference type="RefSeq" id="WP_237380151.1">
    <property type="nucleotide sequence ID" value="NZ_CP071793.1"/>
</dbReference>
<reference evidence="6" key="1">
    <citation type="submission" date="2021-03" db="EMBL/GenBank/DDBJ databases">
        <title>Acanthopleuribacteraceae sp. M133.</title>
        <authorList>
            <person name="Wang G."/>
        </authorList>
    </citation>
    <scope>NUCLEOTIDE SEQUENCE</scope>
    <source>
        <strain evidence="6">M133</strain>
    </source>
</reference>
<evidence type="ECO:0000313" key="6">
    <source>
        <dbReference type="EMBL" id="QTD50448.1"/>
    </source>
</evidence>
<dbReference type="AlphaFoldDB" id="A0A8A4TNE2"/>
<dbReference type="Pfam" id="PF04205">
    <property type="entry name" value="FMN_bind"/>
    <property type="match status" value="1"/>
</dbReference>
<feature type="transmembrane region" description="Helical" evidence="4">
    <location>
        <begin position="418"/>
        <end position="439"/>
    </location>
</feature>
<evidence type="ECO:0000256" key="4">
    <source>
        <dbReference type="SAM" id="Phobius"/>
    </source>
</evidence>
<evidence type="ECO:0000259" key="5">
    <source>
        <dbReference type="PROSITE" id="PS51379"/>
    </source>
</evidence>
<dbReference type="GO" id="GO:0003677">
    <property type="term" value="F:DNA binding"/>
    <property type="evidence" value="ECO:0007669"/>
    <property type="project" value="InterPro"/>
</dbReference>
<feature type="transmembrane region" description="Helical" evidence="4">
    <location>
        <begin position="525"/>
        <end position="541"/>
    </location>
</feature>
<keyword evidence="2" id="KW-1003">Cell membrane</keyword>
<dbReference type="GO" id="GO:0010181">
    <property type="term" value="F:FMN binding"/>
    <property type="evidence" value="ECO:0007669"/>
    <property type="project" value="InterPro"/>
</dbReference>
<keyword evidence="7" id="KW-1185">Reference proteome</keyword>
<dbReference type="InterPro" id="IPR052378">
    <property type="entry name" value="NosR_regulator"/>
</dbReference>
<dbReference type="EMBL" id="CP071793">
    <property type="protein sequence ID" value="QTD50448.1"/>
    <property type="molecule type" value="Genomic_DNA"/>
</dbReference>
<name>A0A8A4TNE2_SULCO</name>
<dbReference type="Proteomes" id="UP000663929">
    <property type="component" value="Chromosome"/>
</dbReference>
<sequence>MTGFVLAAMWAVTLGFGTPADVPDPVGPMAFPDQCRAVLPAAATFEPITGTRYCRGLDASGEPVGWVILSTDVTDLKGYSGKPLETLVGLDPNGIITGARIVRHNEPILLVGIPEEELHQFTDFYRGKHATTKVVVGRTGDPEAAQVDGISGATVTALAQNRTILDSARALGAAVGIIEGRTRLPGTFVSEDRVLTWRDMERAGVFGRLTVSQADMGAPPAAEPFMDLWFTIADAPQVGKALMAEGDYRYLMKKLAPDEHLLVVLGRGTSSFKGSGFVRGGLFDRVRLQQGLSSMFFRDRDYFNLSHVAAPDAPTFKEGAVFITRDGKLDPGEAFELVYLGSQYDGKGGFSRDFVEFKGAFRLPDSIYQVEDRPFEWGIWVQAWKNKAEGIAFLSLYLAALTWLFLRRPWLTASMRRLERIHALFLVIAFFGLGLAIHAQPSVTQILTFVGSLAGDWEWGLFLSEPLLFLSWVWILVASLIWGRGLFCGWVCPYGALNELLFKLGQKLGVKPFEFSDAVHHKLRYLRYGILLVLIAIFLYSPEAGERAAEVEPFKTTFFVIPWQRQAGYLIWWLVLLVAALFMFRPFCRYLCPLGGGLAILSSFRTSPPRRRSFCSSCKICTKGCEPRAIRPNGTIDARECLNCMECEANFHDEAVCPPLVGIAKIQGKPCMSAQDREKLEKLQQQAFEV</sequence>
<organism evidence="6 7">
    <name type="scientific">Sulfidibacter corallicola</name>
    <dbReference type="NCBI Taxonomy" id="2818388"/>
    <lineage>
        <taxon>Bacteria</taxon>
        <taxon>Pseudomonadati</taxon>
        <taxon>Acidobacteriota</taxon>
        <taxon>Holophagae</taxon>
        <taxon>Acanthopleuribacterales</taxon>
        <taxon>Acanthopleuribacteraceae</taxon>
        <taxon>Sulfidibacter</taxon>
    </lineage>
</organism>
<feature type="transmembrane region" description="Helical" evidence="4">
    <location>
        <begin position="567"/>
        <end position="584"/>
    </location>
</feature>
<dbReference type="SUPFAM" id="SSF54862">
    <property type="entry name" value="4Fe-4S ferredoxins"/>
    <property type="match status" value="1"/>
</dbReference>
<feature type="domain" description="4Fe-4S ferredoxin-type" evidence="5">
    <location>
        <begin position="606"/>
        <end position="635"/>
    </location>
</feature>